<reference evidence="6" key="1">
    <citation type="journal article" date="2014" name="Int. J. Syst. Evol. Microbiol.">
        <title>Complete genome sequence of Corynebacterium casei LMG S-19264T (=DSM 44701T), isolated from a smear-ripened cheese.</title>
        <authorList>
            <consortium name="US DOE Joint Genome Institute (JGI-PGF)"/>
            <person name="Walter F."/>
            <person name="Albersmeier A."/>
            <person name="Kalinowski J."/>
            <person name="Ruckert C."/>
        </authorList>
    </citation>
    <scope>NUCLEOTIDE SEQUENCE</scope>
    <source>
        <strain evidence="6">CGMCC 1.12997</strain>
    </source>
</reference>
<comment type="similarity">
    <text evidence="1 4">Belongs to the glycosyl hydrolase 3 family.</text>
</comment>
<dbReference type="Pfam" id="PF14310">
    <property type="entry name" value="Fn3-like"/>
    <property type="match status" value="1"/>
</dbReference>
<dbReference type="Gene3D" id="3.40.50.1700">
    <property type="entry name" value="Glycoside hydrolase family 3 C-terminal domain"/>
    <property type="match status" value="1"/>
</dbReference>
<gene>
    <name evidence="6" type="primary">bglS</name>
    <name evidence="6" type="ORF">GCM10011585_13410</name>
</gene>
<evidence type="ECO:0000313" key="7">
    <source>
        <dbReference type="Proteomes" id="UP000647241"/>
    </source>
</evidence>
<dbReference type="Pfam" id="PF01915">
    <property type="entry name" value="Glyco_hydro_3_C"/>
    <property type="match status" value="1"/>
</dbReference>
<dbReference type="Gene3D" id="3.20.20.300">
    <property type="entry name" value="Glycoside hydrolase, family 3, N-terminal domain"/>
    <property type="match status" value="1"/>
</dbReference>
<dbReference type="SMART" id="SM01217">
    <property type="entry name" value="Fn3_like"/>
    <property type="match status" value="1"/>
</dbReference>
<evidence type="ECO:0000256" key="1">
    <source>
        <dbReference type="ARBA" id="ARBA00005336"/>
    </source>
</evidence>
<dbReference type="InterPro" id="IPR036962">
    <property type="entry name" value="Glyco_hydro_3_N_sf"/>
</dbReference>
<evidence type="ECO:0000256" key="3">
    <source>
        <dbReference type="ARBA" id="ARBA00023277"/>
    </source>
</evidence>
<keyword evidence="2 4" id="KW-0378">Hydrolase</keyword>
<evidence type="ECO:0000259" key="5">
    <source>
        <dbReference type="SMART" id="SM01217"/>
    </source>
</evidence>
<dbReference type="InterPro" id="IPR036881">
    <property type="entry name" value="Glyco_hydro_3_C_sf"/>
</dbReference>
<organism evidence="6 7">
    <name type="scientific">Edaphobacter dinghuensis</name>
    <dbReference type="NCBI Taxonomy" id="1560005"/>
    <lineage>
        <taxon>Bacteria</taxon>
        <taxon>Pseudomonadati</taxon>
        <taxon>Acidobacteriota</taxon>
        <taxon>Terriglobia</taxon>
        <taxon>Terriglobales</taxon>
        <taxon>Acidobacteriaceae</taxon>
        <taxon>Edaphobacter</taxon>
    </lineage>
</organism>
<protein>
    <submittedName>
        <fullName evidence="6">Glycosyl hydrolase</fullName>
    </submittedName>
</protein>
<dbReference type="GO" id="GO:0005975">
    <property type="term" value="P:carbohydrate metabolic process"/>
    <property type="evidence" value="ECO:0007669"/>
    <property type="project" value="InterPro"/>
</dbReference>
<feature type="domain" description="Fibronectin type III-like" evidence="5">
    <location>
        <begin position="666"/>
        <end position="735"/>
    </location>
</feature>
<dbReference type="InterPro" id="IPR013783">
    <property type="entry name" value="Ig-like_fold"/>
</dbReference>
<dbReference type="GO" id="GO:0004553">
    <property type="term" value="F:hydrolase activity, hydrolyzing O-glycosyl compounds"/>
    <property type="evidence" value="ECO:0007669"/>
    <property type="project" value="InterPro"/>
</dbReference>
<dbReference type="Proteomes" id="UP000647241">
    <property type="component" value="Unassembled WGS sequence"/>
</dbReference>
<proteinExistence type="inferred from homology"/>
<keyword evidence="4" id="KW-0326">Glycosidase</keyword>
<accession>A0A917H9K9</accession>
<sequence length="748" mass="80407">MEFSALFKGLTISFLSTALSIATFVPQQAQAQKHTQKHPDLAQMPWMNKALTPDQRADMVVGQMTLDEKIQMVHGTGWGVLRPGSYIAPGSNLGAGYTEGVERLGIPGINMADSAVGIRMAALQSRYATLLPSTIGAASSWDRDAAFLYGSVIGREARAEGFNMSIGGGLDITREPRNGRNFEYAGEDPVLAGIMTGELALGVKSEHVMSDIKHYALNDQETGRNVVNVLLDKRSMRESDLLAFEIAIGLSKPSAVMCSYNLVNGDHACENDYLLNQVLKKDFDYKGFVVSDWGGTHSTVKAALNGLDQDEPGDDNYFSEPLKKAVEGGQVPMTRLNDMVHRILRSMFDAGVIDNPPVRSVVDPFRGRDDAQHIAEESIVLLKNADDILPLKASPSTSIAIIGSHADIGVLSGGGSAQVDAPGGNAIDPKPGPSPWGQVIYFPSSPLRYIREKSPQSNVQYNDGKDNAAAAKLAKDSSLAIVFVNQPMREGQDAPTLSLPDHQDALVEAVAKANPNTIVVLETGGPVTMPWAGHVKGIVEAWYPGIGGAQALANILFGEVNPSGKLSVTFAKSDDQLPHPTVPSLDANAKTTGDDGHHEVGPFDLKYTEGAEVGYKWFEATHRQPLFPFGFGLSYTTYAYSGLTVDDATRTAHFTVKNTGSREGTEIGELYVTLPSAANEHYKRLAGWERVKLAPGESKEVSIPLNPLYLSIFDTAKDAWQLLPGDYKVMAGASSSDTPLNATLHISQ</sequence>
<dbReference type="RefSeq" id="WP_188553428.1">
    <property type="nucleotide sequence ID" value="NZ_BMGT01000002.1"/>
</dbReference>
<dbReference type="InterPro" id="IPR017853">
    <property type="entry name" value="GH"/>
</dbReference>
<dbReference type="InterPro" id="IPR050288">
    <property type="entry name" value="Cellulose_deg_GH3"/>
</dbReference>
<dbReference type="PANTHER" id="PTHR42715:SF10">
    <property type="entry name" value="BETA-GLUCOSIDASE"/>
    <property type="match status" value="1"/>
</dbReference>
<comment type="caution">
    <text evidence="6">The sequence shown here is derived from an EMBL/GenBank/DDBJ whole genome shotgun (WGS) entry which is preliminary data.</text>
</comment>
<dbReference type="Pfam" id="PF00933">
    <property type="entry name" value="Glyco_hydro_3"/>
    <property type="match status" value="1"/>
</dbReference>
<dbReference type="Gene3D" id="2.60.40.10">
    <property type="entry name" value="Immunoglobulins"/>
    <property type="match status" value="1"/>
</dbReference>
<evidence type="ECO:0000256" key="2">
    <source>
        <dbReference type="ARBA" id="ARBA00022801"/>
    </source>
</evidence>
<keyword evidence="3" id="KW-0119">Carbohydrate metabolism</keyword>
<dbReference type="SUPFAM" id="SSF52279">
    <property type="entry name" value="Beta-D-glucan exohydrolase, C-terminal domain"/>
    <property type="match status" value="1"/>
</dbReference>
<dbReference type="PRINTS" id="PR00133">
    <property type="entry name" value="GLHYDRLASE3"/>
</dbReference>
<dbReference type="AlphaFoldDB" id="A0A917H9K9"/>
<reference evidence="6" key="2">
    <citation type="submission" date="2020-09" db="EMBL/GenBank/DDBJ databases">
        <authorList>
            <person name="Sun Q."/>
            <person name="Zhou Y."/>
        </authorList>
    </citation>
    <scope>NUCLEOTIDE SEQUENCE</scope>
    <source>
        <strain evidence="6">CGMCC 1.12997</strain>
    </source>
</reference>
<dbReference type="PANTHER" id="PTHR42715">
    <property type="entry name" value="BETA-GLUCOSIDASE"/>
    <property type="match status" value="1"/>
</dbReference>
<dbReference type="InterPro" id="IPR019800">
    <property type="entry name" value="Glyco_hydro_3_AS"/>
</dbReference>
<evidence type="ECO:0000256" key="4">
    <source>
        <dbReference type="RuleBase" id="RU361161"/>
    </source>
</evidence>
<evidence type="ECO:0000313" key="6">
    <source>
        <dbReference type="EMBL" id="GGG72389.1"/>
    </source>
</evidence>
<dbReference type="InterPro" id="IPR026891">
    <property type="entry name" value="Fn3-like"/>
</dbReference>
<keyword evidence="7" id="KW-1185">Reference proteome</keyword>
<name>A0A917H9K9_9BACT</name>
<dbReference type="EMBL" id="BMGT01000002">
    <property type="protein sequence ID" value="GGG72389.1"/>
    <property type="molecule type" value="Genomic_DNA"/>
</dbReference>
<dbReference type="SUPFAM" id="SSF51445">
    <property type="entry name" value="(Trans)glycosidases"/>
    <property type="match status" value="1"/>
</dbReference>
<dbReference type="InterPro" id="IPR001764">
    <property type="entry name" value="Glyco_hydro_3_N"/>
</dbReference>
<dbReference type="InterPro" id="IPR002772">
    <property type="entry name" value="Glyco_hydro_3_C"/>
</dbReference>
<dbReference type="PROSITE" id="PS00775">
    <property type="entry name" value="GLYCOSYL_HYDROL_F3"/>
    <property type="match status" value="1"/>
</dbReference>